<protein>
    <recommendedName>
        <fullName evidence="4">Glycosyltransferase RgtA/B/C/D-like domain-containing protein</fullName>
    </recommendedName>
</protein>
<evidence type="ECO:0000313" key="3">
    <source>
        <dbReference type="Proteomes" id="UP000214646"/>
    </source>
</evidence>
<organism evidence="2 3">
    <name type="scientific">Fimbriiglobus ruber</name>
    <dbReference type="NCBI Taxonomy" id="1908690"/>
    <lineage>
        <taxon>Bacteria</taxon>
        <taxon>Pseudomonadati</taxon>
        <taxon>Planctomycetota</taxon>
        <taxon>Planctomycetia</taxon>
        <taxon>Gemmatales</taxon>
        <taxon>Gemmataceae</taxon>
        <taxon>Fimbriiglobus</taxon>
    </lineage>
</organism>
<feature type="transmembrane region" description="Helical" evidence="1">
    <location>
        <begin position="324"/>
        <end position="343"/>
    </location>
</feature>
<evidence type="ECO:0000313" key="2">
    <source>
        <dbReference type="EMBL" id="OWK46675.1"/>
    </source>
</evidence>
<dbReference type="AlphaFoldDB" id="A0A225EE59"/>
<keyword evidence="1" id="KW-0812">Transmembrane</keyword>
<keyword evidence="1" id="KW-1133">Transmembrane helix</keyword>
<accession>A0A225EE59</accession>
<feature type="transmembrane region" description="Helical" evidence="1">
    <location>
        <begin position="77"/>
        <end position="95"/>
    </location>
</feature>
<gene>
    <name evidence="2" type="ORF">FRUB_00374</name>
</gene>
<evidence type="ECO:0000256" key="1">
    <source>
        <dbReference type="SAM" id="Phobius"/>
    </source>
</evidence>
<sequence>MMACGVFGLVLFRPVRDVDMFWQVRTGELMLDTGRLVTADPFTSTHPDEPVPTIYWLSQLLYAGLLKVGSWELLHRLDALLFALALWVVAVSARYAGGGPLPGAAALGVAVLVALPHHGLRPQTFGMLGFALLVALHQSSLCPWRKAVATLGLVTVWQNLHPSGTTAVLYLGALLVGDGLRSFTTRTTNGTRLLQRTAAVVAAAVGCLLTPDGIGIVGLSARNAATAKALGVEEWLPMWDAATWPACQMTWLAIIGTAALLWKVRGRARWEEVAVCATFTLATLFVYRMSLQWALAMVPIWARWIDVVYPGPVPNPDTRLDRRLSYALVALGVATAAVVPLFVRPPVFDPSIPFAGLDRVREMRVRGPVYNYREWGGPLIWACQPDVKVTIDGRLYLFPQDDWDEYLRAAMGQIPLEEIEKRYSPVAFFLRPSYDAALIPLIRDSGRWTEAYADDNCILFVRSSRTLATP</sequence>
<name>A0A225EE59_9BACT</name>
<feature type="transmembrane region" description="Helical" evidence="1">
    <location>
        <begin position="160"/>
        <end position="177"/>
    </location>
</feature>
<keyword evidence="3" id="KW-1185">Reference proteome</keyword>
<evidence type="ECO:0008006" key="4">
    <source>
        <dbReference type="Google" id="ProtNLM"/>
    </source>
</evidence>
<feature type="transmembrane region" description="Helical" evidence="1">
    <location>
        <begin position="241"/>
        <end position="262"/>
    </location>
</feature>
<dbReference type="EMBL" id="NIDE01000001">
    <property type="protein sequence ID" value="OWK46675.1"/>
    <property type="molecule type" value="Genomic_DNA"/>
</dbReference>
<proteinExistence type="predicted"/>
<dbReference type="Proteomes" id="UP000214646">
    <property type="component" value="Unassembled WGS sequence"/>
</dbReference>
<keyword evidence="1" id="KW-0472">Membrane</keyword>
<reference evidence="3" key="1">
    <citation type="submission" date="2017-06" db="EMBL/GenBank/DDBJ databases">
        <title>Genome analysis of Fimbriiglobus ruber SP5, the first member of the order Planctomycetales with confirmed chitinolytic capability.</title>
        <authorList>
            <person name="Ravin N.V."/>
            <person name="Rakitin A.L."/>
            <person name="Ivanova A.A."/>
            <person name="Beletsky A.V."/>
            <person name="Kulichevskaya I.S."/>
            <person name="Mardanov A.V."/>
            <person name="Dedysh S.N."/>
        </authorList>
    </citation>
    <scope>NUCLEOTIDE SEQUENCE [LARGE SCALE GENOMIC DNA]</scope>
    <source>
        <strain evidence="3">SP5</strain>
    </source>
</reference>
<comment type="caution">
    <text evidence="2">The sequence shown here is derived from an EMBL/GenBank/DDBJ whole genome shotgun (WGS) entry which is preliminary data.</text>
</comment>
<feature type="transmembrane region" description="Helical" evidence="1">
    <location>
        <begin position="198"/>
        <end position="221"/>
    </location>
</feature>
<feature type="transmembrane region" description="Helical" evidence="1">
    <location>
        <begin position="101"/>
        <end position="117"/>
    </location>
</feature>